<dbReference type="GO" id="GO:0008168">
    <property type="term" value="F:methyltransferase activity"/>
    <property type="evidence" value="ECO:0007669"/>
    <property type="project" value="UniProtKB-KW"/>
</dbReference>
<keyword evidence="1" id="KW-0489">Methyltransferase</keyword>
<evidence type="ECO:0000313" key="2">
    <source>
        <dbReference type="Proteomes" id="UP001500016"/>
    </source>
</evidence>
<dbReference type="SUPFAM" id="SSF53335">
    <property type="entry name" value="S-adenosyl-L-methionine-dependent methyltransferases"/>
    <property type="match status" value="1"/>
</dbReference>
<evidence type="ECO:0000313" key="1">
    <source>
        <dbReference type="EMBL" id="GAA2079836.1"/>
    </source>
</evidence>
<organism evidence="1 2">
    <name type="scientific">Streptomyces albiaxialis</name>
    <dbReference type="NCBI Taxonomy" id="329523"/>
    <lineage>
        <taxon>Bacteria</taxon>
        <taxon>Bacillati</taxon>
        <taxon>Actinomycetota</taxon>
        <taxon>Actinomycetes</taxon>
        <taxon>Kitasatosporales</taxon>
        <taxon>Streptomycetaceae</taxon>
        <taxon>Streptomyces</taxon>
    </lineage>
</organism>
<keyword evidence="1" id="KW-0808">Transferase</keyword>
<protein>
    <submittedName>
        <fullName evidence="1">SAM-dependent methyltransferase</fullName>
    </submittedName>
</protein>
<dbReference type="GO" id="GO:0032259">
    <property type="term" value="P:methylation"/>
    <property type="evidence" value="ECO:0007669"/>
    <property type="project" value="UniProtKB-KW"/>
</dbReference>
<dbReference type="EMBL" id="BAAAPE010000009">
    <property type="protein sequence ID" value="GAA2079836.1"/>
    <property type="molecule type" value="Genomic_DNA"/>
</dbReference>
<dbReference type="Gene3D" id="3.40.50.150">
    <property type="entry name" value="Vaccinia Virus protein VP39"/>
    <property type="match status" value="1"/>
</dbReference>
<reference evidence="1 2" key="1">
    <citation type="journal article" date="2019" name="Int. J. Syst. Evol. Microbiol.">
        <title>The Global Catalogue of Microorganisms (GCM) 10K type strain sequencing project: providing services to taxonomists for standard genome sequencing and annotation.</title>
        <authorList>
            <consortium name="The Broad Institute Genomics Platform"/>
            <consortium name="The Broad Institute Genome Sequencing Center for Infectious Disease"/>
            <person name="Wu L."/>
            <person name="Ma J."/>
        </authorList>
    </citation>
    <scope>NUCLEOTIDE SEQUENCE [LARGE SCALE GENOMIC DNA]</scope>
    <source>
        <strain evidence="1 2">JCM 15478</strain>
    </source>
</reference>
<dbReference type="InterPro" id="IPR006764">
    <property type="entry name" value="SAM_dep_MeTrfase_SAV2177_type"/>
</dbReference>
<name>A0ABN2W0J5_9ACTN</name>
<comment type="caution">
    <text evidence="1">The sequence shown here is derived from an EMBL/GenBank/DDBJ whole genome shotgun (WGS) entry which is preliminary data.</text>
</comment>
<proteinExistence type="predicted"/>
<dbReference type="Pfam" id="PF04672">
    <property type="entry name" value="Methyltransf_19"/>
    <property type="match status" value="1"/>
</dbReference>
<dbReference type="PIRSF" id="PIRSF017393">
    <property type="entry name" value="MTase_SAV2177"/>
    <property type="match status" value="1"/>
</dbReference>
<keyword evidence="2" id="KW-1185">Reference proteome</keyword>
<gene>
    <name evidence="1" type="ORF">GCM10009801_37730</name>
</gene>
<dbReference type="Proteomes" id="UP001500016">
    <property type="component" value="Unassembled WGS sequence"/>
</dbReference>
<accession>A0ABN2W0J5</accession>
<dbReference type="InterPro" id="IPR029063">
    <property type="entry name" value="SAM-dependent_MTases_sf"/>
</dbReference>
<sequence length="267" mass="29058">MADEPIHPEQQVSINSSVPHSARIWNYWLGGKDHYEADREAGERFQEAFPAIVDNARAFRAFLSRGIHHLAAEAGVRQFLDVGTGLPTFDNTHEVAQRAAPTSRIVYVDNDPLVLVHAHALLTSHPDGVTDYVHADLRDPDTILEHAAGILDFTQPVALILSGILGHVAEYEEARAIVGSLLKPLPSGSFLLVCDGTATNAELQAAQDRHNDDGEVLYHLRTPAQMEGFFEGLELVEPGVVPCPTWRPSADTPTALVDAYGGIARKP</sequence>
<dbReference type="RefSeq" id="WP_344529588.1">
    <property type="nucleotide sequence ID" value="NZ_BAAAPE010000009.1"/>
</dbReference>